<dbReference type="SUPFAM" id="SSF53335">
    <property type="entry name" value="S-adenosyl-L-methionine-dependent methyltransferases"/>
    <property type="match status" value="1"/>
</dbReference>
<keyword evidence="3" id="KW-1185">Reference proteome</keyword>
<protein>
    <submittedName>
        <fullName evidence="2">Class I SAM-dependent methyltransferase</fullName>
    </submittedName>
</protein>
<dbReference type="Pfam" id="PF08241">
    <property type="entry name" value="Methyltransf_11"/>
    <property type="match status" value="1"/>
</dbReference>
<organism evidence="2 3">
    <name type="scientific">Deinococcus rubellus</name>
    <dbReference type="NCBI Taxonomy" id="1889240"/>
    <lineage>
        <taxon>Bacteria</taxon>
        <taxon>Thermotogati</taxon>
        <taxon>Deinococcota</taxon>
        <taxon>Deinococci</taxon>
        <taxon>Deinococcales</taxon>
        <taxon>Deinococcaceae</taxon>
        <taxon>Deinococcus</taxon>
    </lineage>
</organism>
<dbReference type="Gene3D" id="3.40.50.150">
    <property type="entry name" value="Vaccinia Virus protein VP39"/>
    <property type="match status" value="1"/>
</dbReference>
<name>A0ABY5YH51_9DEIO</name>
<sequence length="266" mass="28222">MTSEPRPRTAAVNAPLWGSRARDWADLQEGQCRPVYLAAYERLGLSAGCDHLDVGCGAGMAAQLAAERGASVRGLDASPNMLAIAQERVPTAEFLEGDLEVLPYADDRFDLVTGFNSFQYAGNPGIALGEAKRVTRPGGQVLIMTWGEPEEMEAASVVRTFGPLLPPPPPGAPGPFALSDEVALRAFATGAGLEPLEVFDVPLLWHYANLSTALRAQLSAGVAVRAINHSGEEAVQTAISRAMEPYRQPDGSYTIGASFRCLTARA</sequence>
<gene>
    <name evidence="2" type="ORF">N0D28_12835</name>
</gene>
<reference evidence="2" key="1">
    <citation type="submission" date="2022-09" db="EMBL/GenBank/DDBJ databases">
        <title>genome sequence of Deinococcus rubellus.</title>
        <authorList>
            <person name="Srinivasan S."/>
        </authorList>
    </citation>
    <scope>NUCLEOTIDE SEQUENCE</scope>
    <source>
        <strain evidence="2">Ant6</strain>
    </source>
</reference>
<dbReference type="GO" id="GO:0032259">
    <property type="term" value="P:methylation"/>
    <property type="evidence" value="ECO:0007669"/>
    <property type="project" value="UniProtKB-KW"/>
</dbReference>
<dbReference type="CDD" id="cd02440">
    <property type="entry name" value="AdoMet_MTases"/>
    <property type="match status" value="1"/>
</dbReference>
<evidence type="ECO:0000313" key="3">
    <source>
        <dbReference type="Proteomes" id="UP001060261"/>
    </source>
</evidence>
<proteinExistence type="predicted"/>
<keyword evidence="2" id="KW-0489">Methyltransferase</keyword>
<accession>A0ABY5YH51</accession>
<dbReference type="EMBL" id="CP104213">
    <property type="protein sequence ID" value="UWX63609.1"/>
    <property type="molecule type" value="Genomic_DNA"/>
</dbReference>
<dbReference type="Proteomes" id="UP001060261">
    <property type="component" value="Chromosome"/>
</dbReference>
<evidence type="ECO:0000313" key="2">
    <source>
        <dbReference type="EMBL" id="UWX63609.1"/>
    </source>
</evidence>
<dbReference type="GO" id="GO:0008168">
    <property type="term" value="F:methyltransferase activity"/>
    <property type="evidence" value="ECO:0007669"/>
    <property type="project" value="UniProtKB-KW"/>
</dbReference>
<evidence type="ECO:0000259" key="1">
    <source>
        <dbReference type="Pfam" id="PF08241"/>
    </source>
</evidence>
<dbReference type="PANTHER" id="PTHR43591">
    <property type="entry name" value="METHYLTRANSFERASE"/>
    <property type="match status" value="1"/>
</dbReference>
<dbReference type="RefSeq" id="WP_260559894.1">
    <property type="nucleotide sequence ID" value="NZ_BAABEC010000158.1"/>
</dbReference>
<keyword evidence="2" id="KW-0808">Transferase</keyword>
<dbReference type="InterPro" id="IPR029063">
    <property type="entry name" value="SAM-dependent_MTases_sf"/>
</dbReference>
<dbReference type="InterPro" id="IPR013216">
    <property type="entry name" value="Methyltransf_11"/>
</dbReference>
<feature type="domain" description="Methyltransferase type 11" evidence="1">
    <location>
        <begin position="52"/>
        <end position="143"/>
    </location>
</feature>